<dbReference type="RefSeq" id="WP_044839080.1">
    <property type="nucleotide sequence ID" value="NZ_CP059734.1"/>
</dbReference>
<reference evidence="1 2" key="1">
    <citation type="journal article" date="2015" name="Genome Announc.">
        <title>Draft Genome Sequences of Marine Isolates of Thalassomonas viridans and Thalassomonas actiniarum.</title>
        <authorList>
            <person name="Olonade I."/>
            <person name="van Zyl L.J."/>
            <person name="Trindade M."/>
        </authorList>
    </citation>
    <scope>NUCLEOTIDE SEQUENCE [LARGE SCALE GENOMIC DNA]</scope>
    <source>
        <strain evidence="1 2">XOM25</strain>
    </source>
</reference>
<gene>
    <name evidence="1" type="ORF">SG34_031805</name>
</gene>
<dbReference type="Proteomes" id="UP000032352">
    <property type="component" value="Chromosome pTvir"/>
</dbReference>
<evidence type="ECO:0000313" key="2">
    <source>
        <dbReference type="Proteomes" id="UP000032352"/>
    </source>
</evidence>
<name>A0AAE9Z9J4_9GAMM</name>
<dbReference type="AlphaFoldDB" id="A0AAE9Z9J4"/>
<evidence type="ECO:0000313" key="1">
    <source>
        <dbReference type="EMBL" id="WDE08509.1"/>
    </source>
</evidence>
<dbReference type="InterPro" id="IPR021276">
    <property type="entry name" value="DUF2855"/>
</dbReference>
<accession>A0AAE9Z9J4</accession>
<organism evidence="1 2">
    <name type="scientific">Thalassomonas viridans</name>
    <dbReference type="NCBI Taxonomy" id="137584"/>
    <lineage>
        <taxon>Bacteria</taxon>
        <taxon>Pseudomonadati</taxon>
        <taxon>Pseudomonadota</taxon>
        <taxon>Gammaproteobacteria</taxon>
        <taxon>Alteromonadales</taxon>
        <taxon>Colwelliaceae</taxon>
        <taxon>Thalassomonas</taxon>
    </lineage>
</organism>
<keyword evidence="2" id="KW-1185">Reference proteome</keyword>
<protein>
    <submittedName>
        <fullName evidence="1">DUF2855 family protein</fullName>
    </submittedName>
</protein>
<dbReference type="EMBL" id="CP059734">
    <property type="protein sequence ID" value="WDE08509.1"/>
    <property type="molecule type" value="Genomic_DNA"/>
</dbReference>
<proteinExistence type="predicted"/>
<dbReference type="Pfam" id="PF11017">
    <property type="entry name" value="DUF2855"/>
    <property type="match status" value="1"/>
</dbReference>
<sequence length="363" mass="40159">MSAITTAVFEVDKSNLTKTRILHQQIEPDLAENEVLLAIDKFALTANNVSYCLTGDSLGYWRFFPADDNWGRIPAMGYAEVIASNCAGIETGERVWGFLPMASHVKIVAGKVTPSGFMDISPHREGLAPVYATFDRVSANPFYRAEREDFEMLLRGLFTTSWLVDDFMSDNRYFGAEQYLITSASSKTSIALAFAVRERNEQRSVGITSAANLAFVEGLGCYDQVITYDDITSLDSAKASVLVDMAGSFTTLMAIHRHFGGQLRYSCKIGATHHNDLSGEGELPGVKPVFFFAPTQVQKRTRDWGRGEVMKRLGAALVRYIEFCRSILTIKHTCSDDEIAKVFQEVLTGEGQASVGHVISLRK</sequence>
<reference evidence="1 2" key="2">
    <citation type="journal article" date="2022" name="Mar. Drugs">
        <title>Bioassay-Guided Fractionation Leads to the Detection of Cholic Acid Generated by the Rare Thalassomonas sp.</title>
        <authorList>
            <person name="Pheiffer F."/>
            <person name="Schneider Y.K."/>
            <person name="Hansen E.H."/>
            <person name="Andersen J.H."/>
            <person name="Isaksson J."/>
            <person name="Busche T."/>
            <person name="R C."/>
            <person name="Kalinowski J."/>
            <person name="Zyl L.V."/>
            <person name="Trindade M."/>
        </authorList>
    </citation>
    <scope>NUCLEOTIDE SEQUENCE [LARGE SCALE GENOMIC DNA]</scope>
    <source>
        <strain evidence="1 2">XOM25</strain>
    </source>
</reference>
<dbReference type="KEGG" id="tvd:SG34_031805"/>